<dbReference type="InParanoid" id="A0A1X7VKZ4"/>
<keyword evidence="1" id="KW-1133">Transmembrane helix</keyword>
<evidence type="ECO:0000256" key="1">
    <source>
        <dbReference type="SAM" id="Phobius"/>
    </source>
</evidence>
<keyword evidence="1" id="KW-0812">Transmembrane</keyword>
<evidence type="ECO:0000313" key="2">
    <source>
        <dbReference type="EnsemblMetazoa" id="Aqu2.1.40495_001"/>
    </source>
</evidence>
<feature type="transmembrane region" description="Helical" evidence="1">
    <location>
        <begin position="127"/>
        <end position="147"/>
    </location>
</feature>
<accession>A0A1X7VKZ4</accession>
<keyword evidence="1" id="KW-0472">Membrane</keyword>
<organism evidence="2">
    <name type="scientific">Amphimedon queenslandica</name>
    <name type="common">Sponge</name>
    <dbReference type="NCBI Taxonomy" id="400682"/>
    <lineage>
        <taxon>Eukaryota</taxon>
        <taxon>Metazoa</taxon>
        <taxon>Porifera</taxon>
        <taxon>Demospongiae</taxon>
        <taxon>Heteroscleromorpha</taxon>
        <taxon>Haplosclerida</taxon>
        <taxon>Niphatidae</taxon>
        <taxon>Amphimedon</taxon>
    </lineage>
</organism>
<name>A0A1X7VKZ4_AMPQE</name>
<dbReference type="EnsemblMetazoa" id="Aqu2.1.40495_001">
    <property type="protein sequence ID" value="Aqu2.1.40495_001"/>
    <property type="gene ID" value="Aqu2.1.40495"/>
</dbReference>
<dbReference type="AlphaFoldDB" id="A0A1X7VKZ4"/>
<sequence>MIQKGQFRKTHLDFHFCVALFCYMRDYAIKFRDISVFACIDDKYFMKVGEPVFPIATAERGREAVVSTNEVFVVGDHDFTKFKIPSVILLVDIPETIDGSIYSGKVFVGLKDKIFETSSPLCHAIELYESMMGITFYLYILMVVLIII</sequence>
<reference evidence="2" key="1">
    <citation type="submission" date="2017-05" db="UniProtKB">
        <authorList>
            <consortium name="EnsemblMetazoa"/>
        </authorList>
    </citation>
    <scope>IDENTIFICATION</scope>
</reference>
<protein>
    <submittedName>
        <fullName evidence="2">Uncharacterized protein</fullName>
    </submittedName>
</protein>
<proteinExistence type="predicted"/>